<feature type="compositionally biased region" description="Basic and acidic residues" evidence="1">
    <location>
        <begin position="11"/>
        <end position="28"/>
    </location>
</feature>
<name>A0A430L3F8_9HYPO</name>
<proteinExistence type="predicted"/>
<feature type="region of interest" description="Disordered" evidence="1">
    <location>
        <begin position="318"/>
        <end position="341"/>
    </location>
</feature>
<feature type="compositionally biased region" description="Polar residues" evidence="1">
    <location>
        <begin position="30"/>
        <end position="49"/>
    </location>
</feature>
<feature type="region of interest" description="Disordered" evidence="1">
    <location>
        <begin position="852"/>
        <end position="891"/>
    </location>
</feature>
<feature type="compositionally biased region" description="Polar residues" evidence="1">
    <location>
        <begin position="852"/>
        <end position="864"/>
    </location>
</feature>
<feature type="compositionally biased region" description="Polar residues" evidence="1">
    <location>
        <begin position="267"/>
        <end position="283"/>
    </location>
</feature>
<sequence length="951" mass="103103">MLQMHGGQPDHGTENHTGDDQQRGREKLATSLSLPKNRSTGNLNLVSTRESPKQDRSRVRMSLDASAAAAVAADLEAITRSPIMTDHEHGLGLSGLRRIRQQRPPSRNPTLPGSRASSRSPSVATLSRSTSMSAMVSSTGNLPLAGGPASPSFSEDLSRFPSESLHSFSFANQSEDFLHNRHNVLKRSIEFMKDHSLPMNSSQAALASAQARASGDVETQNMLDLLAQAQLIRAGNLPNPDESYQPAPLTGPAGATEDNVFDKNFNPRVSSTDLTQPRQTSPAPTARRSRVETTRKANVVESTDVDRVPESTTATIKSPMGEEETHATIDRPTPAPTRPTNLKRTMTDIMSVSVQDKLMDTMAQPFLTGQPMYQEPLASPSLAQLSGPSTSNFPTQLGPSVHGHTNRWVPAAQAIFTTEVKPPWTIIAANDLACLVFGVTKAEVRKMGILEVVQEERRAWLERKLLKKAEDEFSDAKMSSGQSTPAASAASALLNGRSGITAQLLSKPNSRTQPRSYASRRAQTVHSGDPSPPKARGGGHHRNTLSRGVLLCGDVVPIQKRNGATGSASLWVKEKRVGLIWVLEEIHEDVAHISLDEDGIVQEVTGSTVPIWGFESITPGFDIARLIPRIPRQGIDPNTGEIDFAQATRRRFFTCPYPPNVNIPCTVEQVRGKLQLRVSTFPHMAGIVVVEPEGLKIRSSNSVFCGALFGFEKADGKSINTIIPDFDKILDSLIEEDGIQLLDGMVVPEHRFRKASAFLALKEHRPDAASAFLHPAGLRAKHRDGSDLKVDVQMRVVKSEKKTLVVNETVVEGSDEDNANLSSGDETFEVTRSEIVYALWITYSRHLHGTQPNLNNLESPTRSGAATPLHQPSPGQTPAHTPLEITSDDETPRKDLLVAATSLSRQLKDLTLSAAAKITGQQKPASAPQVDEPPPPPKVVEVRLGAMEMAG</sequence>
<feature type="region of interest" description="Disordered" evidence="1">
    <location>
        <begin position="918"/>
        <end position="937"/>
    </location>
</feature>
<feature type="region of interest" description="Disordered" evidence="1">
    <location>
        <begin position="95"/>
        <end position="158"/>
    </location>
</feature>
<organism evidence="3 4">
    <name type="scientific">Fusarium euwallaceae</name>
    <dbReference type="NCBI Taxonomy" id="1147111"/>
    <lineage>
        <taxon>Eukaryota</taxon>
        <taxon>Fungi</taxon>
        <taxon>Dikarya</taxon>
        <taxon>Ascomycota</taxon>
        <taxon>Pezizomycotina</taxon>
        <taxon>Sordariomycetes</taxon>
        <taxon>Hypocreomycetidae</taxon>
        <taxon>Hypocreales</taxon>
        <taxon>Nectriaceae</taxon>
        <taxon>Fusarium</taxon>
        <taxon>Fusarium solani species complex</taxon>
    </lineage>
</organism>
<evidence type="ECO:0000259" key="2">
    <source>
        <dbReference type="Pfam" id="PF25421"/>
    </source>
</evidence>
<feature type="region of interest" description="Disordered" evidence="1">
    <location>
        <begin position="503"/>
        <end position="544"/>
    </location>
</feature>
<feature type="compositionally biased region" description="Polar residues" evidence="1">
    <location>
        <begin position="503"/>
        <end position="526"/>
    </location>
</feature>
<dbReference type="Proteomes" id="UP000287124">
    <property type="component" value="Unassembled WGS sequence"/>
</dbReference>
<feature type="compositionally biased region" description="Polar residues" evidence="1">
    <location>
        <begin position="103"/>
        <end position="126"/>
    </location>
</feature>
<feature type="region of interest" description="Disordered" evidence="1">
    <location>
        <begin position="236"/>
        <end position="298"/>
    </location>
</feature>
<dbReference type="Pfam" id="PF25421">
    <property type="entry name" value="DUF7891"/>
    <property type="match status" value="1"/>
</dbReference>
<reference evidence="3 4" key="1">
    <citation type="submission" date="2017-06" db="EMBL/GenBank/DDBJ databases">
        <title>Comparative genomic analysis of Ambrosia Fusariam Clade fungi.</title>
        <authorList>
            <person name="Stajich J.E."/>
            <person name="Carrillo J."/>
            <person name="Kijimoto T."/>
            <person name="Eskalen A."/>
            <person name="O'Donnell K."/>
            <person name="Kasson M."/>
        </authorList>
    </citation>
    <scope>NUCLEOTIDE SEQUENCE [LARGE SCALE GENOMIC DNA]</scope>
    <source>
        <strain evidence="3 4">UCR1854</strain>
    </source>
</reference>
<accession>A0A430L3F8</accession>
<feature type="region of interest" description="Disordered" evidence="1">
    <location>
        <begin position="1"/>
        <end position="61"/>
    </location>
</feature>
<evidence type="ECO:0000313" key="4">
    <source>
        <dbReference type="Proteomes" id="UP000287124"/>
    </source>
</evidence>
<dbReference type="InterPro" id="IPR057213">
    <property type="entry name" value="DUF7891"/>
</dbReference>
<feature type="domain" description="DUF7891" evidence="2">
    <location>
        <begin position="590"/>
        <end position="680"/>
    </location>
</feature>
<dbReference type="EMBL" id="MIKF01000475">
    <property type="protein sequence ID" value="RTE70256.1"/>
    <property type="molecule type" value="Genomic_DNA"/>
</dbReference>
<comment type="caution">
    <text evidence="3">The sequence shown here is derived from an EMBL/GenBank/DDBJ whole genome shotgun (WGS) entry which is preliminary data.</text>
</comment>
<gene>
    <name evidence="3" type="ORF">BHE90_015348</name>
</gene>
<feature type="non-terminal residue" evidence="3">
    <location>
        <position position="951"/>
    </location>
</feature>
<evidence type="ECO:0000313" key="3">
    <source>
        <dbReference type="EMBL" id="RTE70256.1"/>
    </source>
</evidence>
<evidence type="ECO:0000256" key="1">
    <source>
        <dbReference type="SAM" id="MobiDB-lite"/>
    </source>
</evidence>
<feature type="compositionally biased region" description="Low complexity" evidence="1">
    <location>
        <begin position="127"/>
        <end position="139"/>
    </location>
</feature>
<keyword evidence="4" id="KW-1185">Reference proteome</keyword>
<dbReference type="AlphaFoldDB" id="A0A430L3F8"/>
<protein>
    <recommendedName>
        <fullName evidence="2">DUF7891 domain-containing protein</fullName>
    </recommendedName>
</protein>